<sequence length="94" mass="10391">GKLLGSKEVRVGSDKVDIERMVVHVISGMALHISEDRNLPGAILATVHLKDLLVAKQQEAVLDISVEFKDDTMLPLFRVDPEEFELKVASVNPE</sequence>
<evidence type="ECO:0000259" key="1">
    <source>
        <dbReference type="Pfam" id="PF23487"/>
    </source>
</evidence>
<feature type="non-terminal residue" evidence="2">
    <location>
        <position position="94"/>
    </location>
</feature>
<dbReference type="Pfam" id="PF23487">
    <property type="entry name" value="Ig_TMEM132_6th"/>
    <property type="match status" value="1"/>
</dbReference>
<organism evidence="2">
    <name type="scientific">Arion vulgaris</name>
    <dbReference type="NCBI Taxonomy" id="1028688"/>
    <lineage>
        <taxon>Eukaryota</taxon>
        <taxon>Metazoa</taxon>
        <taxon>Spiralia</taxon>
        <taxon>Lophotrochozoa</taxon>
        <taxon>Mollusca</taxon>
        <taxon>Gastropoda</taxon>
        <taxon>Heterobranchia</taxon>
        <taxon>Euthyneura</taxon>
        <taxon>Panpulmonata</taxon>
        <taxon>Eupulmonata</taxon>
        <taxon>Stylommatophora</taxon>
        <taxon>Helicina</taxon>
        <taxon>Arionoidea</taxon>
        <taxon>Arionidae</taxon>
        <taxon>Arion</taxon>
    </lineage>
</organism>
<dbReference type="EMBL" id="HACG01013836">
    <property type="protein sequence ID" value="CEK60701.1"/>
    <property type="molecule type" value="Transcribed_RNA"/>
</dbReference>
<dbReference type="PANTHER" id="PTHR13388:SF11">
    <property type="entry name" value="DETONATOR, ISOFORM E"/>
    <property type="match status" value="1"/>
</dbReference>
<protein>
    <recommendedName>
        <fullName evidence="1">Transmembrane protein TMEM132 sixth domain-containing protein</fullName>
    </recommendedName>
</protein>
<reference evidence="2" key="1">
    <citation type="submission" date="2014-12" db="EMBL/GenBank/DDBJ databases">
        <title>Insight into the proteome of Arion vulgaris.</title>
        <authorList>
            <person name="Aradska J."/>
            <person name="Bulat T."/>
            <person name="Smidak R."/>
            <person name="Sarate P."/>
            <person name="Gangsoo J."/>
            <person name="Sialana F."/>
            <person name="Bilban M."/>
            <person name="Lubec G."/>
        </authorList>
    </citation>
    <scope>NUCLEOTIDE SEQUENCE</scope>
    <source>
        <tissue evidence="2">Skin</tissue>
    </source>
</reference>
<dbReference type="InterPro" id="IPR026307">
    <property type="entry name" value="TMEM132"/>
</dbReference>
<gene>
    <name evidence="2" type="primary">ORF40156</name>
</gene>
<evidence type="ECO:0000313" key="2">
    <source>
        <dbReference type="EMBL" id="CEK60701.1"/>
    </source>
</evidence>
<dbReference type="AlphaFoldDB" id="A0A0B6YYA1"/>
<dbReference type="InterPro" id="IPR055424">
    <property type="entry name" value="Ig_TMEM132_6th"/>
</dbReference>
<proteinExistence type="predicted"/>
<feature type="domain" description="Transmembrane protein TMEM132 sixth" evidence="1">
    <location>
        <begin position="18"/>
        <end position="93"/>
    </location>
</feature>
<feature type="non-terminal residue" evidence="2">
    <location>
        <position position="1"/>
    </location>
</feature>
<accession>A0A0B6YYA1</accession>
<name>A0A0B6YYA1_9EUPU</name>
<dbReference type="PANTHER" id="PTHR13388">
    <property type="entry name" value="DETONATOR, ISOFORM E"/>
    <property type="match status" value="1"/>
</dbReference>